<dbReference type="InterPro" id="IPR007325">
    <property type="entry name" value="KFase/CYL"/>
</dbReference>
<dbReference type="Proteomes" id="UP000830167">
    <property type="component" value="Chromosome"/>
</dbReference>
<protein>
    <submittedName>
        <fullName evidence="1">Cyclase family protein</fullName>
    </submittedName>
</protein>
<proteinExistence type="predicted"/>
<dbReference type="Pfam" id="PF04199">
    <property type="entry name" value="Cyclase"/>
    <property type="match status" value="1"/>
</dbReference>
<dbReference type="PANTHER" id="PTHR34861:SF10">
    <property type="entry name" value="CYCLASE"/>
    <property type="match status" value="1"/>
</dbReference>
<organism evidence="1 2">
    <name type="scientific">Fodinisporobacter ferrooxydans</name>
    <dbReference type="NCBI Taxonomy" id="2901836"/>
    <lineage>
        <taxon>Bacteria</taxon>
        <taxon>Bacillati</taxon>
        <taxon>Bacillota</taxon>
        <taxon>Bacilli</taxon>
        <taxon>Bacillales</taxon>
        <taxon>Alicyclobacillaceae</taxon>
        <taxon>Fodinisporobacter</taxon>
    </lineage>
</organism>
<reference evidence="1" key="1">
    <citation type="submission" date="2021-12" db="EMBL/GenBank/DDBJ databases">
        <title>Alicyclobacillaceae gen. nov., sp. nov., isolated from chalcocite enrichment system.</title>
        <authorList>
            <person name="Jiang Z."/>
        </authorList>
    </citation>
    <scope>NUCLEOTIDE SEQUENCE</scope>
    <source>
        <strain evidence="1">MYW30-H2</strain>
    </source>
</reference>
<evidence type="ECO:0000313" key="1">
    <source>
        <dbReference type="EMBL" id="UOF91012.1"/>
    </source>
</evidence>
<keyword evidence="2" id="KW-1185">Reference proteome</keyword>
<dbReference type="Gene3D" id="3.50.30.50">
    <property type="entry name" value="Putative cyclase"/>
    <property type="match status" value="1"/>
</dbReference>
<evidence type="ECO:0000313" key="2">
    <source>
        <dbReference type="Proteomes" id="UP000830167"/>
    </source>
</evidence>
<dbReference type="EMBL" id="CP089291">
    <property type="protein sequence ID" value="UOF91012.1"/>
    <property type="molecule type" value="Genomic_DNA"/>
</dbReference>
<gene>
    <name evidence="1" type="ORF">LSG31_01650</name>
</gene>
<name>A0ABY4CNJ0_9BACL</name>
<accession>A0ABY4CNJ0</accession>
<dbReference type="RefSeq" id="WP_347437705.1">
    <property type="nucleotide sequence ID" value="NZ_CP089291.1"/>
</dbReference>
<sequence length="304" mass="33955">MESNDSVYKKIFNLNEMGRVYSHTTNQSIIQAAQLVKKGIVYDLGTERYRGMPVHPIHPPFEVIGYRTPMGLVNEQDQPWMEENNSDNMRVLSEVIFGTMHTGTHIDSFAHITCGLDNHWFNNFNAEKDLGDKGPLKADGSKFLPIFSRGVLLDIPKYVGVDILPRHFAITAEILDKTANSQGVAIQNGDTVLIRTGYMQKWPSPEAQDFFGSGINLDAAKWLSEKGVVNIGGDNESLEQIPAIDLNNPHPVHTYFLIQEGIHIMEFVEVEALARDQVYEFLFVAAPLTVRNATGSMINPLAIV</sequence>
<dbReference type="PANTHER" id="PTHR34861">
    <property type="match status" value="1"/>
</dbReference>
<dbReference type="InterPro" id="IPR037175">
    <property type="entry name" value="KFase_sf"/>
</dbReference>
<dbReference type="SUPFAM" id="SSF102198">
    <property type="entry name" value="Putative cyclase"/>
    <property type="match status" value="1"/>
</dbReference>